<keyword evidence="4" id="KW-0175">Coiled coil</keyword>
<dbReference type="PROSITE" id="PS50158">
    <property type="entry name" value="ZF_CCHC"/>
    <property type="match status" value="1"/>
</dbReference>
<feature type="compositionally biased region" description="Basic and acidic residues" evidence="5">
    <location>
        <begin position="1539"/>
        <end position="1553"/>
    </location>
</feature>
<evidence type="ECO:0000259" key="6">
    <source>
        <dbReference type="PROSITE" id="PS50158"/>
    </source>
</evidence>
<feature type="region of interest" description="Disordered" evidence="5">
    <location>
        <begin position="186"/>
        <end position="211"/>
    </location>
</feature>
<dbReference type="SUPFAM" id="SSF57756">
    <property type="entry name" value="Retrovirus zinc finger-like domains"/>
    <property type="match status" value="1"/>
</dbReference>
<feature type="domain" description="CCHC-type" evidence="6">
    <location>
        <begin position="259"/>
        <end position="273"/>
    </location>
</feature>
<feature type="compositionally biased region" description="Polar residues" evidence="5">
    <location>
        <begin position="198"/>
        <end position="211"/>
    </location>
</feature>
<feature type="compositionally biased region" description="Basic and acidic residues" evidence="5">
    <location>
        <begin position="1563"/>
        <end position="1583"/>
    </location>
</feature>
<proteinExistence type="predicted"/>
<feature type="coiled-coil region" evidence="4">
    <location>
        <begin position="306"/>
        <end position="368"/>
    </location>
</feature>
<dbReference type="InterPro" id="IPR057670">
    <property type="entry name" value="SH3_retrovirus"/>
</dbReference>
<dbReference type="Pfam" id="PF25597">
    <property type="entry name" value="SH3_retrovirus"/>
    <property type="match status" value="1"/>
</dbReference>
<organism evidence="8">
    <name type="scientific">Tanacetum cinerariifolium</name>
    <name type="common">Dalmatian daisy</name>
    <name type="synonym">Chrysanthemum cinerariifolium</name>
    <dbReference type="NCBI Taxonomy" id="118510"/>
    <lineage>
        <taxon>Eukaryota</taxon>
        <taxon>Viridiplantae</taxon>
        <taxon>Streptophyta</taxon>
        <taxon>Embryophyta</taxon>
        <taxon>Tracheophyta</taxon>
        <taxon>Spermatophyta</taxon>
        <taxon>Magnoliopsida</taxon>
        <taxon>eudicotyledons</taxon>
        <taxon>Gunneridae</taxon>
        <taxon>Pentapetalae</taxon>
        <taxon>asterids</taxon>
        <taxon>campanulids</taxon>
        <taxon>Asterales</taxon>
        <taxon>Asteraceae</taxon>
        <taxon>Asteroideae</taxon>
        <taxon>Anthemideae</taxon>
        <taxon>Anthemidinae</taxon>
        <taxon>Tanacetum</taxon>
    </lineage>
</organism>
<name>A0A6L2P5A8_TANCI</name>
<dbReference type="GO" id="GO:0016787">
    <property type="term" value="F:hydrolase activity"/>
    <property type="evidence" value="ECO:0007669"/>
    <property type="project" value="UniProtKB-KW"/>
</dbReference>
<feature type="region of interest" description="Disordered" evidence="5">
    <location>
        <begin position="1406"/>
        <end position="1426"/>
    </location>
</feature>
<dbReference type="PANTHER" id="PTHR42648:SF32">
    <property type="entry name" value="RIBONUCLEASE H-LIKE DOMAIN, GAG-PRE-INTEGRASE DOMAIN PROTEIN-RELATED"/>
    <property type="match status" value="1"/>
</dbReference>
<dbReference type="GO" id="GO:0015074">
    <property type="term" value="P:DNA integration"/>
    <property type="evidence" value="ECO:0007669"/>
    <property type="project" value="InterPro"/>
</dbReference>
<feature type="compositionally biased region" description="Low complexity" evidence="5">
    <location>
        <begin position="187"/>
        <end position="197"/>
    </location>
</feature>
<dbReference type="InterPro" id="IPR036875">
    <property type="entry name" value="Znf_CCHC_sf"/>
</dbReference>
<feature type="compositionally biased region" description="Basic and acidic residues" evidence="5">
    <location>
        <begin position="472"/>
        <end position="481"/>
    </location>
</feature>
<evidence type="ECO:0000256" key="4">
    <source>
        <dbReference type="SAM" id="Coils"/>
    </source>
</evidence>
<accession>A0A6L2P5A8</accession>
<dbReference type="InterPro" id="IPR013103">
    <property type="entry name" value="RVT_2"/>
</dbReference>
<protein>
    <submittedName>
        <fullName evidence="8">Uncharacterized protein</fullName>
    </submittedName>
</protein>
<feature type="domain" description="Integrase catalytic" evidence="7">
    <location>
        <begin position="666"/>
        <end position="758"/>
    </location>
</feature>
<dbReference type="Pfam" id="PF14223">
    <property type="entry name" value="Retrotran_gag_2"/>
    <property type="match status" value="1"/>
</dbReference>
<gene>
    <name evidence="8" type="ORF">Tci_065599</name>
</gene>
<keyword evidence="2" id="KW-0378">Hydrolase</keyword>
<evidence type="ECO:0000259" key="7">
    <source>
        <dbReference type="PROSITE" id="PS50994"/>
    </source>
</evidence>
<evidence type="ECO:0000256" key="1">
    <source>
        <dbReference type="ARBA" id="ARBA00022723"/>
    </source>
</evidence>
<dbReference type="PROSITE" id="PS50994">
    <property type="entry name" value="INTEGRASE"/>
    <property type="match status" value="1"/>
</dbReference>
<dbReference type="GO" id="GO:0003676">
    <property type="term" value="F:nucleic acid binding"/>
    <property type="evidence" value="ECO:0007669"/>
    <property type="project" value="InterPro"/>
</dbReference>
<feature type="compositionally biased region" description="Polar residues" evidence="5">
    <location>
        <begin position="1528"/>
        <end position="1537"/>
    </location>
</feature>
<dbReference type="InterPro" id="IPR039537">
    <property type="entry name" value="Retrotran_Ty1/copia-like"/>
</dbReference>
<dbReference type="SMART" id="SM00343">
    <property type="entry name" value="ZnF_C2HC"/>
    <property type="match status" value="1"/>
</dbReference>
<dbReference type="InterPro" id="IPR001878">
    <property type="entry name" value="Znf_CCHC"/>
</dbReference>
<keyword evidence="3" id="KW-0863">Zinc-finger</keyword>
<dbReference type="Gene3D" id="4.10.60.10">
    <property type="entry name" value="Zinc finger, CCHC-type"/>
    <property type="match status" value="1"/>
</dbReference>
<dbReference type="EMBL" id="BKCJ010010894">
    <property type="protein sequence ID" value="GEU93621.1"/>
    <property type="molecule type" value="Genomic_DNA"/>
</dbReference>
<dbReference type="InterPro" id="IPR001584">
    <property type="entry name" value="Integrase_cat-core"/>
</dbReference>
<comment type="caution">
    <text evidence="8">The sequence shown here is derived from an EMBL/GenBank/DDBJ whole genome shotgun (WGS) entry which is preliminary data.</text>
</comment>
<evidence type="ECO:0000256" key="5">
    <source>
        <dbReference type="SAM" id="MobiDB-lite"/>
    </source>
</evidence>
<dbReference type="InterPro" id="IPR012337">
    <property type="entry name" value="RNaseH-like_sf"/>
</dbReference>
<dbReference type="Gene3D" id="3.30.420.10">
    <property type="entry name" value="Ribonuclease H-like superfamily/Ribonuclease H"/>
    <property type="match status" value="1"/>
</dbReference>
<keyword evidence="3" id="KW-0862">Zinc</keyword>
<feature type="region of interest" description="Disordered" evidence="5">
    <location>
        <begin position="470"/>
        <end position="494"/>
    </location>
</feature>
<sequence>MRMEQYLTFTNHDLWEVIVNGNSVSPVASASSEGPIPPKTVEQKLARKNKLKAKSTLMLSIPDEHLLKFHVCKDAKSLWEAIKNMFRGNKESKKMQKIILKKNYENFAASSQEGMEKIYGRFQKLISQLEIHGEVIFQEDVNLKLLRSLPLAWNNIALIMRNKSDLDTLSMDDLYNNMKVYESEIKNQSSSSSNSQNVAFVSSDNTSSTNETVNTAYSVSAAFSKDQASTTSYTDNKTGRKLDLNGKKTIGVDRTKVECYNCHKRGHFARECRTPRNQGNRNRDAPIRNAPVDTSTTNALVVQDGIESLEARIVVHEKNEAVYEEDIAFLKYDVQVKDIYIKDLKNQLENALKEKDDLKLKLEKFETSSKNLYKLIDSQISATDKTGLGYDGHVNESEVLNNVVDIPPSYIGNYMPPRADLSFAGLDSVVFKSKKSDSEDENMFEPKEVKKTVKTSLEKIELVNARNTTVENENKAEKPREFSQSPRATSVSTARHVNTVASRPHANDELPIIYSYFKAHSLVRRPFNTKSAAKTNNFNEKVNTAKVNNVTTVGPKAVVSAAKGNRHMTGNKSYLTDYQEIDGGFVAFRGNAKGVSHKCVTREKYVLFTDTKCVVLFPDFKLLNESQVLLKVPRNNNMYSIDLKNVVHVGGIENQMDHKVKTTRCDNRTKFKNRIINEFCEMKGIRREFSIARTPQQNGVAKRKNRTLIEAARTMLADSKLPTTFWAEAVNTACYVQNRVLVIKPHNKTPYELFLGRKHALSFMRLFGCYVTILNTLDHLGKFDGKSDDRFFVGYSTNSKAFRVFNTRTRIADENLHITFLENKPNVAGIRPKWMFDIDTLTMSMNYQPVFTRNQTNGNAVTKPDIDAGQAGKKTALDLGRERTQRNKFDSMFGQDKDANGNKMFTSVSTAGSTFVYLGESIPVNTATLPNADLPTDPLMLDLEDTTDTVVFSGAYNDEVEGAKVDFNNLELTTVVNPIPTTRIYKDHPKEQIIRDPLSALQTRRMTKISQEHAMVSYIKKKGRTNHKDYQNYLLACFVSQREPKKVIQALTYPSWIEAMQDENKKDKKGIVVRNKARLVAQGYTQEEGIDYDKVFDPVDRIEAIRLFLAYASFMGFIVYRMDVKSAFLYGTIEEEVYVCQPPGFEDLHFPNKVYKVEKALYGLYQARRACYETLSTYLLENRFRRGIIDKTLFIKKDKGDILLVQTSSMRELTFFLGLQVMQKNDGIFISQDKYMADILKKFDFSSVKTTSTSIETNKALLKDEEAEDVDVHLYRSMIRSLMYLTAFRPDIIFVVCACARFQVTPKISHLHAVKKIFRYLKGQPKLGLWYPRDLLFDLEAFSDSDYARASLDRKSTTGEKPVESKGFEQIVDFLNADPIKYALTIRALIDGKEIIVTEASISRDLQLQDAEEESQEAREEEKSRTSDLKRLWKGRMIDSIDQDVEITLVDETQGRVNEEDMFGVNDLDGDGVIVDVTSGENVKQSTKDAEKEVSTIDPVTTADETLIETKAAKPKARGVMVQKPNEFRTTSFSQPLQAKEKEIVEERSKKTQAEVTKGSSKRAGDELEQESAKRQRLEKEDDSAELKRYLEIVHEDDDVTIEATPLSSKSSTIVDYKIYKEKKKSYFKIIRADCNS</sequence>
<dbReference type="GO" id="GO:0008270">
    <property type="term" value="F:zinc ion binding"/>
    <property type="evidence" value="ECO:0007669"/>
    <property type="project" value="UniProtKB-KW"/>
</dbReference>
<evidence type="ECO:0000256" key="3">
    <source>
        <dbReference type="PROSITE-ProRule" id="PRU00047"/>
    </source>
</evidence>
<feature type="region of interest" description="Disordered" evidence="5">
    <location>
        <begin position="1517"/>
        <end position="1583"/>
    </location>
</feature>
<keyword evidence="1" id="KW-0479">Metal-binding</keyword>
<dbReference type="SUPFAM" id="SSF53098">
    <property type="entry name" value="Ribonuclease H-like"/>
    <property type="match status" value="1"/>
</dbReference>
<feature type="compositionally biased region" description="Basic and acidic residues" evidence="5">
    <location>
        <begin position="1416"/>
        <end position="1426"/>
    </location>
</feature>
<evidence type="ECO:0000313" key="8">
    <source>
        <dbReference type="EMBL" id="GEU93621.1"/>
    </source>
</evidence>
<reference evidence="8" key="1">
    <citation type="journal article" date="2019" name="Sci. Rep.">
        <title>Draft genome of Tanacetum cinerariifolium, the natural source of mosquito coil.</title>
        <authorList>
            <person name="Yamashiro T."/>
            <person name="Shiraishi A."/>
            <person name="Satake H."/>
            <person name="Nakayama K."/>
        </authorList>
    </citation>
    <scope>NUCLEOTIDE SEQUENCE</scope>
</reference>
<dbReference type="PANTHER" id="PTHR42648">
    <property type="entry name" value="TRANSPOSASE, PUTATIVE-RELATED"/>
    <property type="match status" value="1"/>
</dbReference>
<evidence type="ECO:0000256" key="2">
    <source>
        <dbReference type="ARBA" id="ARBA00022801"/>
    </source>
</evidence>
<dbReference type="InterPro" id="IPR036397">
    <property type="entry name" value="RNaseH_sf"/>
</dbReference>
<dbReference type="Pfam" id="PF07727">
    <property type="entry name" value="RVT_2"/>
    <property type="match status" value="1"/>
</dbReference>
<feature type="compositionally biased region" description="Polar residues" evidence="5">
    <location>
        <begin position="482"/>
        <end position="494"/>
    </location>
</feature>